<sequence length="258" mass="26954">MKVISVLTALIALAAGAPASEQERVSGGTALSAAVPHLVSITIDGQHVCGGFIYSSGWIVTAASCVKDYLPSQVKVVVAQVSLITQDTDEQVISVFKIFINDGYLPDTKLHDIAMLQMATAITFGAKVNLIRYEEAEEVSGTIVKLAGWGATTVGGTPSTKLREITVTLPATCAGIYTADEFNSIYMLCAGGSPADVGSPCQYDEGSPLVQTIGTTSYAIGIMSKNKGCGSGFAPTIYTRLSAYYAWINKIGGLQPAP</sequence>
<feature type="domain" description="Peptidase S1" evidence="3">
    <location>
        <begin position="25"/>
        <end position="253"/>
    </location>
</feature>
<dbReference type="InterPro" id="IPR001314">
    <property type="entry name" value="Peptidase_S1A"/>
</dbReference>
<evidence type="ECO:0000259" key="3">
    <source>
        <dbReference type="PROSITE" id="PS50240"/>
    </source>
</evidence>
<dbReference type="InterPro" id="IPR001254">
    <property type="entry name" value="Trypsin_dom"/>
</dbReference>
<dbReference type="PANTHER" id="PTHR24258">
    <property type="entry name" value="SERINE PROTEASE-RELATED"/>
    <property type="match status" value="1"/>
</dbReference>
<dbReference type="FunFam" id="2.40.10.10:FF:000068">
    <property type="entry name" value="transmembrane protease serine 2"/>
    <property type="match status" value="1"/>
</dbReference>
<dbReference type="Gene3D" id="2.40.10.10">
    <property type="entry name" value="Trypsin-like serine proteases"/>
    <property type="match status" value="1"/>
</dbReference>
<dbReference type="PROSITE" id="PS50240">
    <property type="entry name" value="TRYPSIN_DOM"/>
    <property type="match status" value="1"/>
</dbReference>
<reference evidence="4" key="1">
    <citation type="submission" date="2021-11" db="EMBL/GenBank/DDBJ databases">
        <authorList>
            <person name="Schell T."/>
        </authorList>
    </citation>
    <scope>NUCLEOTIDE SEQUENCE</scope>
    <source>
        <strain evidence="4">M5</strain>
    </source>
</reference>
<dbReference type="PANTHER" id="PTHR24258:SF140">
    <property type="entry name" value="BCDNA.GH08420-RELATED"/>
    <property type="match status" value="1"/>
</dbReference>
<dbReference type="PRINTS" id="PR00722">
    <property type="entry name" value="CHYMOTRYPSIN"/>
</dbReference>
<feature type="chain" id="PRO_5035310057" description="Peptidase S1 domain-containing protein" evidence="2">
    <location>
        <begin position="17"/>
        <end position="258"/>
    </location>
</feature>
<gene>
    <name evidence="4" type="ORF">DGAL_LOCUS12219</name>
</gene>
<dbReference type="CDD" id="cd00190">
    <property type="entry name" value="Tryp_SPc"/>
    <property type="match status" value="1"/>
</dbReference>
<keyword evidence="5" id="KW-1185">Reference proteome</keyword>
<dbReference type="Proteomes" id="UP000789390">
    <property type="component" value="Unassembled WGS sequence"/>
</dbReference>
<evidence type="ECO:0000256" key="2">
    <source>
        <dbReference type="SAM" id="SignalP"/>
    </source>
</evidence>
<dbReference type="EMBL" id="CAKKLH010000288">
    <property type="protein sequence ID" value="CAH0108814.1"/>
    <property type="molecule type" value="Genomic_DNA"/>
</dbReference>
<dbReference type="GO" id="GO:0004252">
    <property type="term" value="F:serine-type endopeptidase activity"/>
    <property type="evidence" value="ECO:0007669"/>
    <property type="project" value="InterPro"/>
</dbReference>
<dbReference type="OrthoDB" id="6755574at2759"/>
<name>A0A8J2RSE4_9CRUS</name>
<protein>
    <recommendedName>
        <fullName evidence="3">Peptidase S1 domain-containing protein</fullName>
    </recommendedName>
</protein>
<proteinExistence type="predicted"/>
<dbReference type="SMART" id="SM00020">
    <property type="entry name" value="Tryp_SPc"/>
    <property type="match status" value="1"/>
</dbReference>
<evidence type="ECO:0000313" key="4">
    <source>
        <dbReference type="EMBL" id="CAH0108814.1"/>
    </source>
</evidence>
<keyword evidence="2" id="KW-0732">Signal</keyword>
<dbReference type="InterPro" id="IPR009003">
    <property type="entry name" value="Peptidase_S1_PA"/>
</dbReference>
<evidence type="ECO:0000313" key="5">
    <source>
        <dbReference type="Proteomes" id="UP000789390"/>
    </source>
</evidence>
<keyword evidence="1" id="KW-1015">Disulfide bond</keyword>
<accession>A0A8J2RSE4</accession>
<comment type="caution">
    <text evidence="4">The sequence shown here is derived from an EMBL/GenBank/DDBJ whole genome shotgun (WGS) entry which is preliminary data.</text>
</comment>
<dbReference type="GO" id="GO:0006508">
    <property type="term" value="P:proteolysis"/>
    <property type="evidence" value="ECO:0007669"/>
    <property type="project" value="InterPro"/>
</dbReference>
<dbReference type="Pfam" id="PF00089">
    <property type="entry name" value="Trypsin"/>
    <property type="match status" value="1"/>
</dbReference>
<evidence type="ECO:0000256" key="1">
    <source>
        <dbReference type="ARBA" id="ARBA00023157"/>
    </source>
</evidence>
<dbReference type="SUPFAM" id="SSF50494">
    <property type="entry name" value="Trypsin-like serine proteases"/>
    <property type="match status" value="1"/>
</dbReference>
<dbReference type="AlphaFoldDB" id="A0A8J2RSE4"/>
<feature type="signal peptide" evidence="2">
    <location>
        <begin position="1"/>
        <end position="16"/>
    </location>
</feature>
<dbReference type="InterPro" id="IPR043504">
    <property type="entry name" value="Peptidase_S1_PA_chymotrypsin"/>
</dbReference>
<organism evidence="4 5">
    <name type="scientific">Daphnia galeata</name>
    <dbReference type="NCBI Taxonomy" id="27404"/>
    <lineage>
        <taxon>Eukaryota</taxon>
        <taxon>Metazoa</taxon>
        <taxon>Ecdysozoa</taxon>
        <taxon>Arthropoda</taxon>
        <taxon>Crustacea</taxon>
        <taxon>Branchiopoda</taxon>
        <taxon>Diplostraca</taxon>
        <taxon>Cladocera</taxon>
        <taxon>Anomopoda</taxon>
        <taxon>Daphniidae</taxon>
        <taxon>Daphnia</taxon>
    </lineage>
</organism>